<evidence type="ECO:0000256" key="1">
    <source>
        <dbReference type="ARBA" id="ARBA00022475"/>
    </source>
</evidence>
<reference evidence="8 9" key="1">
    <citation type="journal article" date="2021" name="Sci. Rep.">
        <title>The distribution of antibiotic resistance genes in chicken gut microbiota commensals.</title>
        <authorList>
            <person name="Juricova H."/>
            <person name="Matiasovicova J."/>
            <person name="Kubasova T."/>
            <person name="Cejkova D."/>
            <person name="Rychlik I."/>
        </authorList>
    </citation>
    <scope>NUCLEOTIDE SEQUENCE [LARGE SCALE GENOMIC DNA]</scope>
    <source>
        <strain evidence="8 9">An564</strain>
    </source>
</reference>
<dbReference type="EMBL" id="JACSNR010000001">
    <property type="protein sequence ID" value="MBM6922192.1"/>
    <property type="molecule type" value="Genomic_DNA"/>
</dbReference>
<dbReference type="Proteomes" id="UP000724149">
    <property type="component" value="Unassembled WGS sequence"/>
</dbReference>
<evidence type="ECO:0000256" key="5">
    <source>
        <dbReference type="ARBA" id="ARBA00023239"/>
    </source>
</evidence>
<comment type="similarity">
    <text evidence="7">Belongs to the transglycosylase MltG family.</text>
</comment>
<keyword evidence="1 7" id="KW-1003">Cell membrane</keyword>
<dbReference type="NCBIfam" id="TIGR00247">
    <property type="entry name" value="endolytic transglycosylase MltG"/>
    <property type="match status" value="1"/>
</dbReference>
<feature type="site" description="Important for catalytic activity" evidence="7">
    <location>
        <position position="244"/>
    </location>
</feature>
<comment type="caution">
    <text evidence="8">The sequence shown here is derived from an EMBL/GenBank/DDBJ whole genome shotgun (WGS) entry which is preliminary data.</text>
</comment>
<dbReference type="Gene3D" id="3.30.1490.480">
    <property type="entry name" value="Endolytic murein transglycosylase"/>
    <property type="match status" value="1"/>
</dbReference>
<keyword evidence="5 7" id="KW-0456">Lyase</keyword>
<keyword evidence="2 7" id="KW-0812">Transmembrane</keyword>
<keyword evidence="3 7" id="KW-1133">Transmembrane helix</keyword>
<keyword evidence="6 7" id="KW-0961">Cell wall biogenesis/degradation</keyword>
<keyword evidence="9" id="KW-1185">Reference proteome</keyword>
<dbReference type="EC" id="4.2.2.29" evidence="7"/>
<keyword evidence="4 7" id="KW-0472">Membrane</keyword>
<evidence type="ECO:0000256" key="4">
    <source>
        <dbReference type="ARBA" id="ARBA00023136"/>
    </source>
</evidence>
<evidence type="ECO:0000313" key="9">
    <source>
        <dbReference type="Proteomes" id="UP000724149"/>
    </source>
</evidence>
<name>A0ABS2GI91_9FIRM</name>
<dbReference type="PANTHER" id="PTHR30518:SF2">
    <property type="entry name" value="ENDOLYTIC MUREIN TRANSGLYCOSYLASE"/>
    <property type="match status" value="1"/>
</dbReference>
<evidence type="ECO:0000256" key="3">
    <source>
        <dbReference type="ARBA" id="ARBA00022989"/>
    </source>
</evidence>
<protein>
    <recommendedName>
        <fullName evidence="7">Endolytic murein transglycosylase</fullName>
        <ecNumber evidence="7">4.2.2.29</ecNumber>
    </recommendedName>
    <alternativeName>
        <fullName evidence="7">Peptidoglycan lytic transglycosylase</fullName>
    </alternativeName>
    <alternativeName>
        <fullName evidence="7">Peptidoglycan polymerization terminase</fullName>
    </alternativeName>
</protein>
<proteinExistence type="inferred from homology"/>
<evidence type="ECO:0000313" key="8">
    <source>
        <dbReference type="EMBL" id="MBM6922192.1"/>
    </source>
</evidence>
<comment type="function">
    <text evidence="7">Functions as a peptidoglycan terminase that cleaves nascent peptidoglycan strands endolytically to terminate their elongation.</text>
</comment>
<dbReference type="PANTHER" id="PTHR30518">
    <property type="entry name" value="ENDOLYTIC MUREIN TRANSGLYCOSYLASE"/>
    <property type="match status" value="1"/>
</dbReference>
<dbReference type="InterPro" id="IPR003770">
    <property type="entry name" value="MLTG-like"/>
</dbReference>
<evidence type="ECO:0000256" key="7">
    <source>
        <dbReference type="HAMAP-Rule" id="MF_02065"/>
    </source>
</evidence>
<organism evidence="8 9">
    <name type="scientific">Hydrogenoanaerobacterium saccharovorans</name>
    <dbReference type="NCBI Taxonomy" id="474960"/>
    <lineage>
        <taxon>Bacteria</taxon>
        <taxon>Bacillati</taxon>
        <taxon>Bacillota</taxon>
        <taxon>Clostridia</taxon>
        <taxon>Eubacteriales</taxon>
        <taxon>Oscillospiraceae</taxon>
        <taxon>Hydrogenoanaerobacterium</taxon>
    </lineage>
</organism>
<comment type="catalytic activity">
    <reaction evidence="7">
        <text>a peptidoglycan chain = a peptidoglycan chain with N-acetyl-1,6-anhydromuramyl-[peptide] at the reducing end + a peptidoglycan chain with N-acetylglucosamine at the non-reducing end.</text>
        <dbReference type="EC" id="4.2.2.29"/>
    </reaction>
</comment>
<accession>A0ABS2GI91</accession>
<dbReference type="HAMAP" id="MF_02065">
    <property type="entry name" value="MltG"/>
    <property type="match status" value="1"/>
</dbReference>
<dbReference type="RefSeq" id="WP_204719215.1">
    <property type="nucleotide sequence ID" value="NZ_JACSNR010000001.1"/>
</dbReference>
<sequence length="361" mass="40508">MNEENQRRRTRRRERPVKKKKGRILAICLAALVLAGAVYGVHIWADYSGSFQSSAEVTVKIPSGSSGRQIAAQLAEDGIISHKTVFYYYMRMTGAGVGLKPGSYVLRSDMSYAEIVEALSAGSEREDVARVTFPEGLSLREIADLLEEKGVCPADEFLDYLDTADLSQYDFVAELPDDDRYHRLEGYIFPDTYDFYLGEAPASVAARFLDRFEQIVDQEIRDRAEEMGMTIDEVVTLASVIQAECSYPSEMANVSGVFHNRLNDPANYPKLQSDVTVFYIRDEILPYAGSDTEDFYDQLYNTYVHNGLPVGPICSPGEDALKAALYPAEHDYYYFITDKDGNFLYAQTLAEHEANIRDAGI</sequence>
<gene>
    <name evidence="7 8" type="primary">mltG</name>
    <name evidence="8" type="ORF">H9X81_00595</name>
</gene>
<evidence type="ECO:0000256" key="6">
    <source>
        <dbReference type="ARBA" id="ARBA00023316"/>
    </source>
</evidence>
<dbReference type="Pfam" id="PF02618">
    <property type="entry name" value="YceG"/>
    <property type="match status" value="1"/>
</dbReference>
<dbReference type="CDD" id="cd08010">
    <property type="entry name" value="MltG_like"/>
    <property type="match status" value="1"/>
</dbReference>
<evidence type="ECO:0000256" key="2">
    <source>
        <dbReference type="ARBA" id="ARBA00022692"/>
    </source>
</evidence>